<gene>
    <name evidence="2" type="ORF">J4709_14690</name>
</gene>
<evidence type="ECO:0000313" key="3">
    <source>
        <dbReference type="Proteomes" id="UP000680206"/>
    </source>
</evidence>
<protein>
    <recommendedName>
        <fullName evidence="4">2'-5' RNA ligase</fullName>
    </recommendedName>
</protein>
<dbReference type="RefSeq" id="WP_208241029.1">
    <property type="nucleotide sequence ID" value="NZ_JAGEPF010000008.1"/>
</dbReference>
<accession>A0ABS3RQ07</accession>
<evidence type="ECO:0000256" key="1">
    <source>
        <dbReference type="SAM" id="MobiDB-lite"/>
    </source>
</evidence>
<reference evidence="2 3" key="1">
    <citation type="submission" date="2021-03" db="EMBL/GenBank/DDBJ databases">
        <title>Actinomadura violae sp. nov., isolated from lichen in Thailand.</title>
        <authorList>
            <person name="Kanchanasin P."/>
            <person name="Saeng-In P."/>
            <person name="Phongsopitanun W."/>
            <person name="Yuki M."/>
            <person name="Kudo T."/>
            <person name="Ohkuma M."/>
            <person name="Tanasupawat S."/>
        </authorList>
    </citation>
    <scope>NUCLEOTIDE SEQUENCE [LARGE SCALE GENOMIC DNA]</scope>
    <source>
        <strain evidence="2 3">LCR2-06</strain>
    </source>
</reference>
<dbReference type="EMBL" id="JAGEPF010000008">
    <property type="protein sequence ID" value="MBO2458824.1"/>
    <property type="molecule type" value="Genomic_DNA"/>
</dbReference>
<keyword evidence="3" id="KW-1185">Reference proteome</keyword>
<sequence>MAYGIILLPADPGPLTRLSAETARLGDPIMRLGAGAPPHVSVVHAEVSAETAMALWTELTAHHRMDLALRFAGLMFAPIAPGDPYVPEGGVYCGLECVRSAALLELHEAARSWLDAAQAPMLSPSGTRFRPHLTLNVLRAAPSGAVPLPGPLFGTDMRFRAALGRLGPYGTFPEIVATVQPGAAPQDQAGRAGWASGCSSHHSP</sequence>
<proteinExistence type="predicted"/>
<dbReference type="Proteomes" id="UP000680206">
    <property type="component" value="Unassembled WGS sequence"/>
</dbReference>
<name>A0ABS3RQ07_9ACTN</name>
<organism evidence="2 3">
    <name type="scientific">Actinomadura violacea</name>
    <dbReference type="NCBI Taxonomy" id="2819934"/>
    <lineage>
        <taxon>Bacteria</taxon>
        <taxon>Bacillati</taxon>
        <taxon>Actinomycetota</taxon>
        <taxon>Actinomycetes</taxon>
        <taxon>Streptosporangiales</taxon>
        <taxon>Thermomonosporaceae</taxon>
        <taxon>Actinomadura</taxon>
    </lineage>
</organism>
<evidence type="ECO:0000313" key="2">
    <source>
        <dbReference type="EMBL" id="MBO2458824.1"/>
    </source>
</evidence>
<feature type="region of interest" description="Disordered" evidence="1">
    <location>
        <begin position="183"/>
        <end position="204"/>
    </location>
</feature>
<comment type="caution">
    <text evidence="2">The sequence shown here is derived from an EMBL/GenBank/DDBJ whole genome shotgun (WGS) entry which is preliminary data.</text>
</comment>
<evidence type="ECO:0008006" key="4">
    <source>
        <dbReference type="Google" id="ProtNLM"/>
    </source>
</evidence>